<dbReference type="OrthoDB" id="1634058at2"/>
<evidence type="ECO:0000313" key="2">
    <source>
        <dbReference type="Proteomes" id="UP000198619"/>
    </source>
</evidence>
<evidence type="ECO:0008006" key="3">
    <source>
        <dbReference type="Google" id="ProtNLM"/>
    </source>
</evidence>
<protein>
    <recommendedName>
        <fullName evidence="3">CopG family transcriptional regulator / antitoxin EndoAI</fullName>
    </recommendedName>
</protein>
<evidence type="ECO:0000313" key="1">
    <source>
        <dbReference type="EMBL" id="SFB42317.1"/>
    </source>
</evidence>
<proteinExistence type="predicted"/>
<dbReference type="Proteomes" id="UP000198619">
    <property type="component" value="Unassembled WGS sequence"/>
</dbReference>
<dbReference type="STRING" id="84698.SAMN04488528_10509"/>
<accession>A0A1I1AWS8</accession>
<keyword evidence="2" id="KW-1185">Reference proteome</keyword>
<dbReference type="RefSeq" id="WP_090043008.1">
    <property type="nucleotide sequence ID" value="NZ_FOKI01000050.1"/>
</dbReference>
<reference evidence="1 2" key="1">
    <citation type="submission" date="2016-10" db="EMBL/GenBank/DDBJ databases">
        <authorList>
            <person name="de Groot N.N."/>
        </authorList>
    </citation>
    <scope>NUCLEOTIDE SEQUENCE [LARGE SCALE GENOMIC DNA]</scope>
    <source>
        <strain evidence="1 2">DSM 12271</strain>
    </source>
</reference>
<sequence>MSAVNSFSFNLSEKRVTKKRDAMKKNQCQIDKNNIILYIENDFDQEDIENGYQEMAQINLEFSQLSCAYDLNECSEYESWLAESDTSNDTIYSKTRRHFLCRP</sequence>
<gene>
    <name evidence="1" type="ORF">SAMN04488528_10509</name>
</gene>
<organism evidence="1 2">
    <name type="scientific">Clostridium frigidicarnis</name>
    <dbReference type="NCBI Taxonomy" id="84698"/>
    <lineage>
        <taxon>Bacteria</taxon>
        <taxon>Bacillati</taxon>
        <taxon>Bacillota</taxon>
        <taxon>Clostridia</taxon>
        <taxon>Eubacteriales</taxon>
        <taxon>Clostridiaceae</taxon>
        <taxon>Clostridium</taxon>
    </lineage>
</organism>
<dbReference type="EMBL" id="FOKI01000050">
    <property type="protein sequence ID" value="SFB42317.1"/>
    <property type="molecule type" value="Genomic_DNA"/>
</dbReference>
<dbReference type="AlphaFoldDB" id="A0A1I1AWS8"/>
<name>A0A1I1AWS8_9CLOT</name>